<keyword evidence="2" id="KW-1185">Reference proteome</keyword>
<name>A0A344TY26_9ACTN</name>
<evidence type="ECO:0000313" key="1">
    <source>
        <dbReference type="EMBL" id="AXE23547.1"/>
    </source>
</evidence>
<protein>
    <submittedName>
        <fullName evidence="1">Uncharacterized protein</fullName>
    </submittedName>
</protein>
<accession>A0A344TY26</accession>
<dbReference type="AlphaFoldDB" id="A0A344TY26"/>
<evidence type="ECO:0000313" key="2">
    <source>
        <dbReference type="Proteomes" id="UP000252004"/>
    </source>
</evidence>
<gene>
    <name evidence="1" type="ORF">C0216_08795</name>
</gene>
<dbReference type="KEGG" id="sgz:C0216_08795"/>
<proteinExistence type="predicted"/>
<dbReference type="Proteomes" id="UP000252004">
    <property type="component" value="Chromosome"/>
</dbReference>
<dbReference type="EMBL" id="CP030862">
    <property type="protein sequence ID" value="AXE23547.1"/>
    <property type="molecule type" value="Genomic_DNA"/>
</dbReference>
<organism evidence="1 2">
    <name type="scientific">Streptomyces globosus</name>
    <dbReference type="NCBI Taxonomy" id="68209"/>
    <lineage>
        <taxon>Bacteria</taxon>
        <taxon>Bacillati</taxon>
        <taxon>Actinomycetota</taxon>
        <taxon>Actinomycetes</taxon>
        <taxon>Kitasatosporales</taxon>
        <taxon>Streptomycetaceae</taxon>
        <taxon>Streptomyces</taxon>
    </lineage>
</organism>
<dbReference type="RefSeq" id="WP_114054727.1">
    <property type="nucleotide sequence ID" value="NZ_CP030862.1"/>
</dbReference>
<sequence length="124" mass="12988">MPESESVTPSGYAATAADGIRALNHTLINAKAVPAPELSATVQALITLLDRLPQALSSISTHLVREQKAERVRMDNATDPAAAVIDVDTHLTDAEADLADVTAHLRQAGALLFAMGTPFDGSED</sequence>
<reference evidence="1 2" key="1">
    <citation type="submission" date="2018-01" db="EMBL/GenBank/DDBJ databases">
        <title>Draft genome Sequence of streptomyces globosus LZH-48.</title>
        <authorList>
            <person name="Ran K."/>
            <person name="Li Z."/>
            <person name="Wei S."/>
            <person name="Dong R."/>
        </authorList>
    </citation>
    <scope>NUCLEOTIDE SEQUENCE [LARGE SCALE GENOMIC DNA]</scope>
    <source>
        <strain evidence="1 2">LZH-48</strain>
    </source>
</reference>